<feature type="binding site" evidence="1">
    <location>
        <position position="82"/>
    </location>
    <ligand>
        <name>ATP</name>
        <dbReference type="ChEBI" id="CHEBI:30616"/>
    </ligand>
</feature>
<organism evidence="3 4">
    <name type="scientific">Nannocystis punicea</name>
    <dbReference type="NCBI Taxonomy" id="2995304"/>
    <lineage>
        <taxon>Bacteria</taxon>
        <taxon>Pseudomonadati</taxon>
        <taxon>Myxococcota</taxon>
        <taxon>Polyangia</taxon>
        <taxon>Nannocystales</taxon>
        <taxon>Nannocystaceae</taxon>
        <taxon>Nannocystis</taxon>
    </lineage>
</organism>
<dbReference type="RefSeq" id="WP_269033365.1">
    <property type="nucleotide sequence ID" value="NZ_CP114040.1"/>
</dbReference>
<accession>A0ABY7GVL8</accession>
<gene>
    <name evidence="3" type="ORF">O0S08_32915</name>
</gene>
<evidence type="ECO:0000313" key="3">
    <source>
        <dbReference type="EMBL" id="WAS91016.1"/>
    </source>
</evidence>
<dbReference type="InterPro" id="IPR011009">
    <property type="entry name" value="Kinase-like_dom_sf"/>
</dbReference>
<dbReference type="SUPFAM" id="SSF56112">
    <property type="entry name" value="Protein kinase-like (PK-like)"/>
    <property type="match status" value="1"/>
</dbReference>
<keyword evidence="1" id="KW-0067">ATP-binding</keyword>
<evidence type="ECO:0008006" key="5">
    <source>
        <dbReference type="Google" id="ProtNLM"/>
    </source>
</evidence>
<evidence type="ECO:0000313" key="4">
    <source>
        <dbReference type="Proteomes" id="UP001164459"/>
    </source>
</evidence>
<dbReference type="PROSITE" id="PS00107">
    <property type="entry name" value="PROTEIN_KINASE_ATP"/>
    <property type="match status" value="1"/>
</dbReference>
<dbReference type="EMBL" id="CP114040">
    <property type="protein sequence ID" value="WAS91016.1"/>
    <property type="molecule type" value="Genomic_DNA"/>
</dbReference>
<evidence type="ECO:0000256" key="2">
    <source>
        <dbReference type="SAM" id="MobiDB-lite"/>
    </source>
</evidence>
<keyword evidence="1" id="KW-0547">Nucleotide-binding</keyword>
<protein>
    <recommendedName>
        <fullName evidence="5">Protein kinase domain-containing protein</fullName>
    </recommendedName>
</protein>
<proteinExistence type="predicted"/>
<feature type="region of interest" description="Disordered" evidence="2">
    <location>
        <begin position="1"/>
        <end position="46"/>
    </location>
</feature>
<reference evidence="3" key="1">
    <citation type="submission" date="2022-11" db="EMBL/GenBank/DDBJ databases">
        <title>Minimal conservation of predation-associated metabolite biosynthetic gene clusters underscores biosynthetic potential of Myxococcota including descriptions for ten novel species: Archangium lansinium sp. nov., Myxococcus landrumus sp. nov., Nannocystis bai.</title>
        <authorList>
            <person name="Ahearne A."/>
            <person name="Stevens C."/>
            <person name="Dowd S."/>
        </authorList>
    </citation>
    <scope>NUCLEOTIDE SEQUENCE</scope>
    <source>
        <strain evidence="3">Fl3</strain>
    </source>
</reference>
<dbReference type="Gene3D" id="3.30.200.20">
    <property type="entry name" value="Phosphorylase Kinase, domain 1"/>
    <property type="match status" value="1"/>
</dbReference>
<evidence type="ECO:0000256" key="1">
    <source>
        <dbReference type="PROSITE-ProRule" id="PRU10141"/>
    </source>
</evidence>
<dbReference type="InterPro" id="IPR017441">
    <property type="entry name" value="Protein_kinase_ATP_BS"/>
</dbReference>
<keyword evidence="4" id="KW-1185">Reference proteome</keyword>
<name>A0ABY7GVL8_9BACT</name>
<sequence length="184" mass="20205">MTEPPPRVPDVDAAVADTNPREAPPVVQAEPGRTRSHPRVEEEPAAPTRIRHFTVLRQVGQGGMGVVLSAFDDELDRKVAIKLMRPSQGDSLGRARLQREAQAVAHAASEYPVFRPVLLICRLKSDSTPVDLFLGDLRRYYGLCPISSGAVSRFMFGDMCSSRSIPGVPSHRYELSHSRTTSSN</sequence>
<dbReference type="Proteomes" id="UP001164459">
    <property type="component" value="Chromosome"/>
</dbReference>